<dbReference type="Proteomes" id="UP000311382">
    <property type="component" value="Unassembled WGS sequence"/>
</dbReference>
<dbReference type="PRINTS" id="PR00837">
    <property type="entry name" value="V5TPXLIKE"/>
</dbReference>
<dbReference type="Gene3D" id="3.40.33.10">
    <property type="entry name" value="CAP"/>
    <property type="match status" value="1"/>
</dbReference>
<dbReference type="SUPFAM" id="SSF55797">
    <property type="entry name" value="PR-1-like"/>
    <property type="match status" value="1"/>
</dbReference>
<feature type="chain" id="PRO_5022966759" evidence="2">
    <location>
        <begin position="22"/>
        <end position="327"/>
    </location>
</feature>
<feature type="compositionally biased region" description="Basic residues" evidence="1">
    <location>
        <begin position="62"/>
        <end position="81"/>
    </location>
</feature>
<reference evidence="4 5" key="1">
    <citation type="submission" date="2019-03" db="EMBL/GenBank/DDBJ databases">
        <title>Rhodosporidium diobovatum UCD-FST 08-225 genome sequencing, assembly, and annotation.</title>
        <authorList>
            <person name="Fakankun I.U."/>
            <person name="Fristensky B."/>
            <person name="Levin D.B."/>
        </authorList>
    </citation>
    <scope>NUCLEOTIDE SEQUENCE [LARGE SCALE GENOMIC DNA]</scope>
    <source>
        <strain evidence="4 5">UCD-FST 08-225</strain>
    </source>
</reference>
<dbReference type="InterPro" id="IPR002413">
    <property type="entry name" value="V5_allergen-like"/>
</dbReference>
<accession>A0A5C5G0V9</accession>
<dbReference type="PANTHER" id="PTHR10334">
    <property type="entry name" value="CYSTEINE-RICH SECRETORY PROTEIN-RELATED"/>
    <property type="match status" value="1"/>
</dbReference>
<sequence>MRSFLLLASAALAIAPTLVAASSASKDASLSRNDCPQSAAPTKVWERCPCGKPDGPRDQHWGQRKHKKSHAKSASRHHKQSHAVSKPGGSKGWSWSTSWATTITYGAPAGQTAAPAKHLSSSEKASSSKKASTSSKKSPTKKSSTIRPVSTRKPTASKTRKPTTVTSTRTRTSSTAPAATKTSSAAAGSVEKVSLDLHNQYRAQHGVGALTWSTKLASAAQAWADKCVFEHGGGKALGAGENLAAWSGSSSDVSQGVQMWYNEAASYNFASPGFSSATGHFTQLIWKGTTEVGCAVSKCDPLGGVNWSGYFYVRLAAGFPLTPSARH</sequence>
<dbReference type="EMBL" id="SOZI01000031">
    <property type="protein sequence ID" value="TNY22072.1"/>
    <property type="molecule type" value="Genomic_DNA"/>
</dbReference>
<organism evidence="4 5">
    <name type="scientific">Rhodotorula diobovata</name>
    <dbReference type="NCBI Taxonomy" id="5288"/>
    <lineage>
        <taxon>Eukaryota</taxon>
        <taxon>Fungi</taxon>
        <taxon>Dikarya</taxon>
        <taxon>Basidiomycota</taxon>
        <taxon>Pucciniomycotina</taxon>
        <taxon>Microbotryomycetes</taxon>
        <taxon>Sporidiobolales</taxon>
        <taxon>Sporidiobolaceae</taxon>
        <taxon>Rhodotorula</taxon>
    </lineage>
</organism>
<keyword evidence="2" id="KW-0732">Signal</keyword>
<evidence type="ECO:0000313" key="5">
    <source>
        <dbReference type="Proteomes" id="UP000311382"/>
    </source>
</evidence>
<comment type="caution">
    <text evidence="4">The sequence shown here is derived from an EMBL/GenBank/DDBJ whole genome shotgun (WGS) entry which is preliminary data.</text>
</comment>
<name>A0A5C5G0V9_9BASI</name>
<gene>
    <name evidence="4" type="ORF">DMC30DRAFT_170348</name>
</gene>
<evidence type="ECO:0000313" key="4">
    <source>
        <dbReference type="EMBL" id="TNY22072.1"/>
    </source>
</evidence>
<protein>
    <submittedName>
        <fullName evidence="4">CAP domain-containing protein</fullName>
    </submittedName>
</protein>
<dbReference type="OrthoDB" id="337038at2759"/>
<proteinExistence type="predicted"/>
<dbReference type="GO" id="GO:0005576">
    <property type="term" value="C:extracellular region"/>
    <property type="evidence" value="ECO:0007669"/>
    <property type="project" value="InterPro"/>
</dbReference>
<feature type="region of interest" description="Disordered" evidence="1">
    <location>
        <begin position="114"/>
        <end position="187"/>
    </location>
</feature>
<evidence type="ECO:0000256" key="1">
    <source>
        <dbReference type="SAM" id="MobiDB-lite"/>
    </source>
</evidence>
<dbReference type="PRINTS" id="PR00838">
    <property type="entry name" value="V5ALLERGEN"/>
</dbReference>
<dbReference type="Pfam" id="PF00188">
    <property type="entry name" value="CAP"/>
    <property type="match status" value="1"/>
</dbReference>
<feature type="compositionally biased region" description="Polar residues" evidence="1">
    <location>
        <begin position="146"/>
        <end position="156"/>
    </location>
</feature>
<feature type="compositionally biased region" description="Low complexity" evidence="1">
    <location>
        <begin position="122"/>
        <end position="145"/>
    </location>
</feature>
<dbReference type="AlphaFoldDB" id="A0A5C5G0V9"/>
<dbReference type="InterPro" id="IPR018244">
    <property type="entry name" value="Allrgn_V5/Tpx1_CS"/>
</dbReference>
<evidence type="ECO:0000259" key="3">
    <source>
        <dbReference type="SMART" id="SM00198"/>
    </source>
</evidence>
<feature type="signal peptide" evidence="2">
    <location>
        <begin position="1"/>
        <end position="21"/>
    </location>
</feature>
<dbReference type="PROSITE" id="PS01009">
    <property type="entry name" value="CRISP_1"/>
    <property type="match status" value="1"/>
</dbReference>
<dbReference type="InterPro" id="IPR001283">
    <property type="entry name" value="CRISP-related"/>
</dbReference>
<evidence type="ECO:0000256" key="2">
    <source>
        <dbReference type="SAM" id="SignalP"/>
    </source>
</evidence>
<dbReference type="InterPro" id="IPR035940">
    <property type="entry name" value="CAP_sf"/>
</dbReference>
<feature type="compositionally biased region" description="Low complexity" evidence="1">
    <location>
        <begin position="162"/>
        <end position="187"/>
    </location>
</feature>
<dbReference type="InterPro" id="IPR014044">
    <property type="entry name" value="CAP_dom"/>
</dbReference>
<dbReference type="STRING" id="5288.A0A5C5G0V9"/>
<feature type="domain" description="SCP" evidence="3">
    <location>
        <begin position="189"/>
        <end position="309"/>
    </location>
</feature>
<keyword evidence="5" id="KW-1185">Reference proteome</keyword>
<feature type="region of interest" description="Disordered" evidence="1">
    <location>
        <begin position="25"/>
        <end position="93"/>
    </location>
</feature>
<dbReference type="SMART" id="SM00198">
    <property type="entry name" value="SCP"/>
    <property type="match status" value="1"/>
</dbReference>